<dbReference type="RefSeq" id="WP_024733651.1">
    <property type="nucleotide sequence ID" value="NZ_CALBAT010000009.1"/>
</dbReference>
<dbReference type="Proteomes" id="UP000261080">
    <property type="component" value="Unassembled WGS sequence"/>
</dbReference>
<dbReference type="InterPro" id="IPR024300">
    <property type="entry name" value="SipL_SPOCS_dom"/>
</dbReference>
<proteinExistence type="predicted"/>
<feature type="domain" description="LysM" evidence="1">
    <location>
        <begin position="467"/>
        <end position="511"/>
    </location>
</feature>
<dbReference type="OrthoDB" id="9779340at2"/>
<gene>
    <name evidence="2" type="ORF">DW016_04550</name>
</gene>
<protein>
    <submittedName>
        <fullName evidence="2">DUF3794 domain-containing protein</fullName>
    </submittedName>
</protein>
<evidence type="ECO:0000259" key="1">
    <source>
        <dbReference type="PROSITE" id="PS51782"/>
    </source>
</evidence>
<reference evidence="2 3" key="1">
    <citation type="submission" date="2018-08" db="EMBL/GenBank/DDBJ databases">
        <title>A genome reference for cultivated species of the human gut microbiota.</title>
        <authorList>
            <person name="Zou Y."/>
            <person name="Xue W."/>
            <person name="Luo G."/>
        </authorList>
    </citation>
    <scope>NUCLEOTIDE SEQUENCE [LARGE SCALE GENOMIC DNA]</scope>
    <source>
        <strain evidence="2 3">AF37-2AT</strain>
    </source>
</reference>
<dbReference type="Pfam" id="PF01476">
    <property type="entry name" value="LysM"/>
    <property type="match status" value="1"/>
</dbReference>
<keyword evidence="3" id="KW-1185">Reference proteome</keyword>
<dbReference type="PROSITE" id="PS51782">
    <property type="entry name" value="LYSM"/>
    <property type="match status" value="1"/>
</dbReference>
<dbReference type="InterPro" id="IPR036779">
    <property type="entry name" value="LysM_dom_sf"/>
</dbReference>
<dbReference type="Gene3D" id="3.10.350.10">
    <property type="entry name" value="LysM domain"/>
    <property type="match status" value="1"/>
</dbReference>
<organism evidence="2 3">
    <name type="scientific">Sellimonas intestinalis</name>
    <dbReference type="NCBI Taxonomy" id="1653434"/>
    <lineage>
        <taxon>Bacteria</taxon>
        <taxon>Bacillati</taxon>
        <taxon>Bacillota</taxon>
        <taxon>Clostridia</taxon>
        <taxon>Lachnospirales</taxon>
        <taxon>Lachnospiraceae</taxon>
        <taxon>Sellimonas</taxon>
    </lineage>
</organism>
<evidence type="ECO:0000313" key="2">
    <source>
        <dbReference type="EMBL" id="RGE88792.1"/>
    </source>
</evidence>
<dbReference type="SUPFAM" id="SSF54106">
    <property type="entry name" value="LysM domain"/>
    <property type="match status" value="1"/>
</dbReference>
<evidence type="ECO:0000313" key="3">
    <source>
        <dbReference type="Proteomes" id="UP000261080"/>
    </source>
</evidence>
<accession>A0A3E3K435</accession>
<dbReference type="SMART" id="SM00257">
    <property type="entry name" value="LysM"/>
    <property type="match status" value="1"/>
</dbReference>
<sequence length="519" mass="59295">MELVKKQIVKQWSGKPVTDQFLIDEDYNVPDNKKDIKKVMISEGELRIEEIRKVDNYVKVHGKLLFHILYVTDEAEEKMAELSGQFPFEEMVYTEEERGDWLIRSTRTDVTAVMIHSRKLNIRTMAEMVLVPETGEEGELTVDVEGVDRCCKKKADRRVLKMQNTLRDTYRIKEEIRLPKGKENIAALLWTDMKPQRLDTKLVADSLIVEGELLVFCFYETPDETLNWIEEPVRFEGRIPCPGADETMYHQIDTAFTDENAEARLDEDGEMRIIGIEASLEVKASVFEEEEVELLEDLYSLSCNLTVQKEMQECEQLVMQNHLKCSVSETLSLPELKDNIFQICHTSGSLEIVRTEAKEEGIQVEGILHIGFLYVKPDDDIPFDTWQGMVPFTCVLECNEMYPDVRSSLNGYIEQLSVNLLGQGKAEVKATVSFRALVRRPVSIENIAGLTVEERSMEELAKRPGIVGYAVKDGDDLFGLAKRFGTTEESICEVNGIEKEKGLQPGERILIFKENLSIL</sequence>
<dbReference type="AlphaFoldDB" id="A0A3E3K435"/>
<dbReference type="EMBL" id="QVLX01000002">
    <property type="protein sequence ID" value="RGE88792.1"/>
    <property type="molecule type" value="Genomic_DNA"/>
</dbReference>
<dbReference type="Pfam" id="PF12673">
    <property type="entry name" value="SipL"/>
    <property type="match status" value="3"/>
</dbReference>
<name>A0A3E3K435_9FIRM</name>
<dbReference type="InterPro" id="IPR018392">
    <property type="entry name" value="LysM"/>
</dbReference>
<comment type="caution">
    <text evidence="2">The sequence shown here is derived from an EMBL/GenBank/DDBJ whole genome shotgun (WGS) entry which is preliminary data.</text>
</comment>